<keyword evidence="4" id="KW-1185">Reference proteome</keyword>
<dbReference type="AlphaFoldDB" id="A0A3B0AL69"/>
<feature type="domain" description="HTH cro/C1-type" evidence="2">
    <location>
        <begin position="17"/>
        <end position="72"/>
    </location>
</feature>
<dbReference type="CDD" id="cd00093">
    <property type="entry name" value="HTH_XRE"/>
    <property type="match status" value="1"/>
</dbReference>
<organism evidence="3 4">
    <name type="scientific">Streptomyces klenkii</name>
    <dbReference type="NCBI Taxonomy" id="1420899"/>
    <lineage>
        <taxon>Bacteria</taxon>
        <taxon>Bacillati</taxon>
        <taxon>Actinomycetota</taxon>
        <taxon>Actinomycetes</taxon>
        <taxon>Kitasatosporales</taxon>
        <taxon>Streptomycetaceae</taxon>
        <taxon>Streptomyces</taxon>
    </lineage>
</organism>
<dbReference type="InterPro" id="IPR001387">
    <property type="entry name" value="Cro/C1-type_HTH"/>
</dbReference>
<reference evidence="3 4" key="1">
    <citation type="journal article" date="2015" name="Antonie Van Leeuwenhoek">
        <title>Streptomyces klenkii sp. nov., isolated from deep marine sediment.</title>
        <authorList>
            <person name="Veyisoglu A."/>
            <person name="Sahin N."/>
        </authorList>
    </citation>
    <scope>NUCLEOTIDE SEQUENCE [LARGE SCALE GENOMIC DNA]</scope>
    <source>
        <strain evidence="3 4">KCTC 29202</strain>
    </source>
</reference>
<gene>
    <name evidence="3" type="ORF">D7231_32240</name>
</gene>
<accession>A0A3B0AL69</accession>
<protein>
    <submittedName>
        <fullName evidence="3">XRE family transcriptional regulator</fullName>
    </submittedName>
</protein>
<dbReference type="InterPro" id="IPR010982">
    <property type="entry name" value="Lambda_DNA-bd_dom_sf"/>
</dbReference>
<dbReference type="Pfam" id="PF13560">
    <property type="entry name" value="HTH_31"/>
    <property type="match status" value="1"/>
</dbReference>
<comment type="caution">
    <text evidence="3">The sequence shown here is derived from an EMBL/GenBank/DDBJ whole genome shotgun (WGS) entry which is preliminary data.</text>
</comment>
<dbReference type="PROSITE" id="PS50943">
    <property type="entry name" value="HTH_CROC1"/>
    <property type="match status" value="1"/>
</dbReference>
<dbReference type="EMBL" id="RBAM01000025">
    <property type="protein sequence ID" value="RKN61360.1"/>
    <property type="molecule type" value="Genomic_DNA"/>
</dbReference>
<evidence type="ECO:0000313" key="4">
    <source>
        <dbReference type="Proteomes" id="UP000270343"/>
    </source>
</evidence>
<dbReference type="GO" id="GO:0003677">
    <property type="term" value="F:DNA binding"/>
    <property type="evidence" value="ECO:0007669"/>
    <property type="project" value="InterPro"/>
</dbReference>
<dbReference type="Proteomes" id="UP000270343">
    <property type="component" value="Unassembled WGS sequence"/>
</dbReference>
<evidence type="ECO:0000256" key="1">
    <source>
        <dbReference type="SAM" id="MobiDB-lite"/>
    </source>
</evidence>
<dbReference type="OrthoDB" id="3865941at2"/>
<dbReference type="SMART" id="SM00530">
    <property type="entry name" value="HTH_XRE"/>
    <property type="match status" value="1"/>
</dbReference>
<name>A0A3B0AL69_9ACTN</name>
<sequence>MDAVRAQPAEGGPGELVRQARRKQGLTLVQLGELTGYSAAQVSRYERGVSPLTDVTVLRRFADALGIPSQALGLTAPPEARHGRVIGPSAAYPRLPRPRVAETARRGDGEDPVRRRKLLVNLAVTAAAAAGAPILPTGKTPGEDAAVGEVLVARVRDAMLGLHADVTVPSSAVLRTDLARAFTDFHACAYDSLAVRLPRLICAAHARAGGEGAEDDGLLAQSYLLATRMLIKLDEQQLGWMAADRARQAAEAAGVPLLIAEAARQLAVLARKADWHEQALSIALAAADRLALRGGEPTLAAQRGLLIQSAAYTAAKTGDAAGMRELTGEAAAIARELGPAAVLRNHGGGFSPATVQLHLVSAENSAGDPSAALTAARAVAPGNLPSIERRARYYTDIATAFARSGRRDDCIRALLAAEHHAPEETHARPAVKSLVSGLLVSGRTTTELRALAARVGVLT</sequence>
<dbReference type="SUPFAM" id="SSF47413">
    <property type="entry name" value="lambda repressor-like DNA-binding domains"/>
    <property type="match status" value="1"/>
</dbReference>
<feature type="region of interest" description="Disordered" evidence="1">
    <location>
        <begin position="78"/>
        <end position="110"/>
    </location>
</feature>
<evidence type="ECO:0000259" key="2">
    <source>
        <dbReference type="PROSITE" id="PS50943"/>
    </source>
</evidence>
<proteinExistence type="predicted"/>
<feature type="compositionally biased region" description="Basic and acidic residues" evidence="1">
    <location>
        <begin position="99"/>
        <end position="110"/>
    </location>
</feature>
<dbReference type="RefSeq" id="WP_120759482.1">
    <property type="nucleotide sequence ID" value="NZ_JBFADQ010000037.1"/>
</dbReference>
<dbReference type="Gene3D" id="1.10.260.40">
    <property type="entry name" value="lambda repressor-like DNA-binding domains"/>
    <property type="match status" value="1"/>
</dbReference>
<evidence type="ECO:0000313" key="3">
    <source>
        <dbReference type="EMBL" id="RKN61360.1"/>
    </source>
</evidence>